<feature type="region of interest" description="Disordered" evidence="1">
    <location>
        <begin position="120"/>
        <end position="230"/>
    </location>
</feature>
<dbReference type="InParanoid" id="B0XF51"/>
<dbReference type="KEGG" id="cqu:CpipJ_CPIJ017976"/>
<evidence type="ECO:0000313" key="4">
    <source>
        <dbReference type="Proteomes" id="UP000002320"/>
    </source>
</evidence>
<dbReference type="AlphaFoldDB" id="B0XF51"/>
<sequence length="433" mass="49560">MPFIRQMTISIRYPSMPMRHLPSKPPAFRSRAEFGTQQHLVRCRAFPAPRAGRKGVKKSMASKTIRKWQFAGGTDTTSGARIVRRGCAGEGIIREYFGRSRGFNKYTRNWEDEEVYSKSNNVNKHTRPRKSLPRPEEFSSGSVGKPRSSQNMRRTSRQSRPPADQRRVDHDRGGMEREYDQQVQQHDGQYRDGRNDGSRYSSDRMANNNNKNKLLNQRSSKEKDRRVSDCKVTTSLQFKNQTRNKTNQRRWFADGWSGWCCRRSGRAQQQCRSAVRKCPEQQDEQRNCFTSRWSSGANVGPATGSAAFEPAQMIPQQPPPHLPQQQAPIQQAQPQPQQIQQQQLHQQQSPYNDHYDLYGDSKMPCSRTIRRQSPPSSRSRLENGHSQVPAAAGATPQQRSSAAASGRLAGNPPRQIFATPQQQQLYQYLFIIL</sequence>
<dbReference type="EMBL" id="DS232897">
    <property type="protein sequence ID" value="EDS26464.1"/>
    <property type="molecule type" value="Genomic_DNA"/>
</dbReference>
<evidence type="ECO:0000313" key="2">
    <source>
        <dbReference type="EMBL" id="EDS26464.1"/>
    </source>
</evidence>
<feature type="compositionally biased region" description="Basic and acidic residues" evidence="1">
    <location>
        <begin position="163"/>
        <end position="180"/>
    </location>
</feature>
<keyword evidence="4" id="KW-1185">Reference proteome</keyword>
<dbReference type="VEuPathDB" id="VectorBase:CPIJ017976"/>
<dbReference type="HOGENOM" id="CLU_718807_0_0_1"/>
<feature type="compositionally biased region" description="Low complexity" evidence="1">
    <location>
        <begin position="323"/>
        <end position="348"/>
    </location>
</feature>
<reference evidence="2" key="1">
    <citation type="submission" date="2007-03" db="EMBL/GenBank/DDBJ databases">
        <title>Annotation of Culex pipiens quinquefasciatus.</title>
        <authorList>
            <consortium name="The Broad Institute Genome Sequencing Platform"/>
            <person name="Atkinson P.W."/>
            <person name="Hemingway J."/>
            <person name="Christensen B.M."/>
            <person name="Higgs S."/>
            <person name="Kodira C."/>
            <person name="Hannick L."/>
            <person name="Megy K."/>
            <person name="O'Leary S."/>
            <person name="Pearson M."/>
            <person name="Haas B.J."/>
            <person name="Mauceli E."/>
            <person name="Wortman J.R."/>
            <person name="Lee N.H."/>
            <person name="Guigo R."/>
            <person name="Stanke M."/>
            <person name="Alvarado L."/>
            <person name="Amedeo P."/>
            <person name="Antoine C.H."/>
            <person name="Arensburger P."/>
            <person name="Bidwell S.L."/>
            <person name="Crawford M."/>
            <person name="Camaro F."/>
            <person name="Devon K."/>
            <person name="Engels R."/>
            <person name="Hammond M."/>
            <person name="Howarth C."/>
            <person name="Koehrsen M."/>
            <person name="Lawson D."/>
            <person name="Montgomery P."/>
            <person name="Nene V."/>
            <person name="Nusbaum C."/>
            <person name="Puiu D."/>
            <person name="Romero-Severson J."/>
            <person name="Severson D.W."/>
            <person name="Shumway M."/>
            <person name="Sisk P."/>
            <person name="Stolte C."/>
            <person name="Zeng Q."/>
            <person name="Eisenstadt E."/>
            <person name="Fraser-Liggett C."/>
            <person name="Strausberg R."/>
            <person name="Galagan J."/>
            <person name="Birren B."/>
            <person name="Collins F.H."/>
        </authorList>
    </citation>
    <scope>NUCLEOTIDE SEQUENCE [LARGE SCALE GENOMIC DNA]</scope>
    <source>
        <strain evidence="2">JHB</strain>
    </source>
</reference>
<dbReference type="VEuPathDB" id="VectorBase:CQUJHB015101"/>
<evidence type="ECO:0000256" key="1">
    <source>
        <dbReference type="SAM" id="MobiDB-lite"/>
    </source>
</evidence>
<feature type="region of interest" description="Disordered" evidence="1">
    <location>
        <begin position="312"/>
        <end position="416"/>
    </location>
</feature>
<feature type="compositionally biased region" description="Basic and acidic residues" evidence="1">
    <location>
        <begin position="219"/>
        <end position="229"/>
    </location>
</feature>
<gene>
    <name evidence="3" type="primary">6051920</name>
    <name evidence="2" type="ORF">CpipJ_CPIJ017976</name>
</gene>
<dbReference type="EnsemblMetazoa" id="CPIJ017976-RA">
    <property type="protein sequence ID" value="CPIJ017976-PA"/>
    <property type="gene ID" value="CPIJ017976"/>
</dbReference>
<feature type="compositionally biased region" description="Low complexity" evidence="1">
    <location>
        <begin position="207"/>
        <end position="216"/>
    </location>
</feature>
<reference evidence="3" key="2">
    <citation type="submission" date="2021-02" db="UniProtKB">
        <authorList>
            <consortium name="EnsemblMetazoa"/>
        </authorList>
    </citation>
    <scope>IDENTIFICATION</scope>
    <source>
        <strain evidence="3">JHB</strain>
    </source>
</reference>
<organism>
    <name type="scientific">Culex quinquefasciatus</name>
    <name type="common">Southern house mosquito</name>
    <name type="synonym">Culex pungens</name>
    <dbReference type="NCBI Taxonomy" id="7176"/>
    <lineage>
        <taxon>Eukaryota</taxon>
        <taxon>Metazoa</taxon>
        <taxon>Ecdysozoa</taxon>
        <taxon>Arthropoda</taxon>
        <taxon>Hexapoda</taxon>
        <taxon>Insecta</taxon>
        <taxon>Pterygota</taxon>
        <taxon>Neoptera</taxon>
        <taxon>Endopterygota</taxon>
        <taxon>Diptera</taxon>
        <taxon>Nematocera</taxon>
        <taxon>Culicoidea</taxon>
        <taxon>Culicidae</taxon>
        <taxon>Culicinae</taxon>
        <taxon>Culicini</taxon>
        <taxon>Culex</taxon>
        <taxon>Culex</taxon>
    </lineage>
</organism>
<evidence type="ECO:0000313" key="3">
    <source>
        <dbReference type="EnsemblMetazoa" id="CPIJ017976-PA"/>
    </source>
</evidence>
<proteinExistence type="predicted"/>
<accession>B0XF51</accession>
<feature type="compositionally biased region" description="Basic and acidic residues" evidence="1">
    <location>
        <begin position="188"/>
        <end position="197"/>
    </location>
</feature>
<protein>
    <submittedName>
        <fullName evidence="2 3">Uncharacterized protein</fullName>
    </submittedName>
</protein>
<name>B0XF51_CULQU</name>
<dbReference type="Proteomes" id="UP000002320">
    <property type="component" value="Unassembled WGS sequence"/>
</dbReference>
<feature type="compositionally biased region" description="Polar residues" evidence="1">
    <location>
        <begin position="139"/>
        <end position="153"/>
    </location>
</feature>